<keyword evidence="3" id="KW-1185">Reference proteome</keyword>
<name>A0AAV2KQG1_KNICA</name>
<feature type="region of interest" description="Disordered" evidence="1">
    <location>
        <begin position="1"/>
        <end position="54"/>
    </location>
</feature>
<dbReference type="AlphaFoldDB" id="A0AAV2KQG1"/>
<accession>A0AAV2KQG1</accession>
<evidence type="ECO:0000313" key="2">
    <source>
        <dbReference type="EMBL" id="CAL1591220.1"/>
    </source>
</evidence>
<gene>
    <name evidence="2" type="ORF">KC01_LOCUS20615</name>
</gene>
<reference evidence="2 3" key="1">
    <citation type="submission" date="2024-04" db="EMBL/GenBank/DDBJ databases">
        <authorList>
            <person name="Waldvogel A.-M."/>
            <person name="Schoenle A."/>
        </authorList>
    </citation>
    <scope>NUCLEOTIDE SEQUENCE [LARGE SCALE GENOMIC DNA]</scope>
</reference>
<proteinExistence type="predicted"/>
<organism evidence="2 3">
    <name type="scientific">Knipowitschia caucasica</name>
    <name type="common">Caucasian dwarf goby</name>
    <name type="synonym">Pomatoschistus caucasicus</name>
    <dbReference type="NCBI Taxonomy" id="637954"/>
    <lineage>
        <taxon>Eukaryota</taxon>
        <taxon>Metazoa</taxon>
        <taxon>Chordata</taxon>
        <taxon>Craniata</taxon>
        <taxon>Vertebrata</taxon>
        <taxon>Euteleostomi</taxon>
        <taxon>Actinopterygii</taxon>
        <taxon>Neopterygii</taxon>
        <taxon>Teleostei</taxon>
        <taxon>Neoteleostei</taxon>
        <taxon>Acanthomorphata</taxon>
        <taxon>Gobiaria</taxon>
        <taxon>Gobiiformes</taxon>
        <taxon>Gobioidei</taxon>
        <taxon>Gobiidae</taxon>
        <taxon>Gobiinae</taxon>
        <taxon>Knipowitschia</taxon>
    </lineage>
</organism>
<evidence type="ECO:0000256" key="1">
    <source>
        <dbReference type="SAM" id="MobiDB-lite"/>
    </source>
</evidence>
<sequence>MHPSVLSECGCSETSAPSTQSPVCESQAPGAGPGPDWGPDWGPDRLETPDVNPHSPPTLFLSQMHTISSTLVRLKNVSMNAATDALRQRAQGHTCPSRPSLPPCENAIYLTHRKSAAQIRQCCYLASAMTSCSPGHTWDHYGMAEGCLGCPHAARSVGGKH</sequence>
<protein>
    <submittedName>
        <fullName evidence="2">Uncharacterized protein</fullName>
    </submittedName>
</protein>
<evidence type="ECO:0000313" key="3">
    <source>
        <dbReference type="Proteomes" id="UP001497482"/>
    </source>
</evidence>
<dbReference type="EMBL" id="OZ035841">
    <property type="protein sequence ID" value="CAL1591220.1"/>
    <property type="molecule type" value="Genomic_DNA"/>
</dbReference>
<feature type="compositionally biased region" description="Polar residues" evidence="1">
    <location>
        <begin position="12"/>
        <end position="24"/>
    </location>
</feature>
<dbReference type="Proteomes" id="UP001497482">
    <property type="component" value="Chromosome 19"/>
</dbReference>